<gene>
    <name evidence="2" type="ORF">KKC1_16510</name>
</gene>
<dbReference type="Pfam" id="PF09919">
    <property type="entry name" value="DUF2149"/>
    <property type="match status" value="1"/>
</dbReference>
<evidence type="ECO:0008006" key="4">
    <source>
        <dbReference type="Google" id="ProtNLM"/>
    </source>
</evidence>
<evidence type="ECO:0000256" key="1">
    <source>
        <dbReference type="SAM" id="Phobius"/>
    </source>
</evidence>
<dbReference type="EMBL" id="BDGJ01000084">
    <property type="protein sequence ID" value="GAW92497.1"/>
    <property type="molecule type" value="Genomic_DNA"/>
</dbReference>
<dbReference type="AlphaFoldDB" id="A0A1Z5HT17"/>
<name>A0A1Z5HT17_9FIRM</name>
<proteinExistence type="predicted"/>
<organism evidence="2 3">
    <name type="scientific">Calderihabitans maritimus</name>
    <dbReference type="NCBI Taxonomy" id="1246530"/>
    <lineage>
        <taxon>Bacteria</taxon>
        <taxon>Bacillati</taxon>
        <taxon>Bacillota</taxon>
        <taxon>Clostridia</taxon>
        <taxon>Neomoorellales</taxon>
        <taxon>Calderihabitantaceae</taxon>
        <taxon>Calderihabitans</taxon>
    </lineage>
</organism>
<evidence type="ECO:0000313" key="3">
    <source>
        <dbReference type="Proteomes" id="UP000197032"/>
    </source>
</evidence>
<reference evidence="3" key="1">
    <citation type="journal article" date="2017" name="Appl. Environ. Microbiol.">
        <title>Genomic analysis of Calderihabitans maritimus KKC1, a thermophilic hydrogenogenic carboxydotrophic bacterium isolated from marine sediment.</title>
        <authorList>
            <person name="Omae K."/>
            <person name="Yoneda Y."/>
            <person name="Fukuyama Y."/>
            <person name="Yoshida T."/>
            <person name="Sako Y."/>
        </authorList>
    </citation>
    <scope>NUCLEOTIDE SEQUENCE [LARGE SCALE GENOMIC DNA]</scope>
    <source>
        <strain evidence="3">KKC1</strain>
    </source>
</reference>
<keyword evidence="3" id="KW-1185">Reference proteome</keyword>
<sequence length="116" mass="13175">MLRRNKRRWLLAEEEEYNPLAGLANMVDVMLVFACGLLVALVLSWNLQDVFLKDLSPVQRQQLLQAIKNMVTVEQGKELEEIPQLGSGSGSGYQELGTVYRDPKTGKLIMIENRKE</sequence>
<dbReference type="Proteomes" id="UP000197032">
    <property type="component" value="Unassembled WGS sequence"/>
</dbReference>
<evidence type="ECO:0000313" key="2">
    <source>
        <dbReference type="EMBL" id="GAW92497.1"/>
    </source>
</evidence>
<keyword evidence="1" id="KW-0812">Transmembrane</keyword>
<dbReference type="RefSeq" id="WP_088553830.1">
    <property type="nucleotide sequence ID" value="NZ_BDGJ01000084.1"/>
</dbReference>
<keyword evidence="1" id="KW-1133">Transmembrane helix</keyword>
<accession>A0A1Z5HT17</accession>
<feature type="transmembrane region" description="Helical" evidence="1">
    <location>
        <begin position="20"/>
        <end position="43"/>
    </location>
</feature>
<dbReference type="OrthoDB" id="8756620at2"/>
<dbReference type="InterPro" id="IPR018676">
    <property type="entry name" value="DUF2149"/>
</dbReference>
<keyword evidence="1" id="KW-0472">Membrane</keyword>
<protein>
    <recommendedName>
        <fullName evidence="4">DUF2149 domain-containing protein</fullName>
    </recommendedName>
</protein>
<comment type="caution">
    <text evidence="2">The sequence shown here is derived from an EMBL/GenBank/DDBJ whole genome shotgun (WGS) entry which is preliminary data.</text>
</comment>